<reference evidence="1" key="1">
    <citation type="submission" date="2014-07" db="EMBL/GenBank/DDBJ databases">
        <title>Identification of a novel salt tolerance gene in wild soybean by whole-genome sequencing.</title>
        <authorList>
            <person name="Lam H.-M."/>
            <person name="Qi X."/>
            <person name="Li M.-W."/>
            <person name="Liu X."/>
            <person name="Xie M."/>
            <person name="Ni M."/>
            <person name="Xu X."/>
        </authorList>
    </citation>
    <scope>NUCLEOTIDE SEQUENCE [LARGE SCALE GENOMIC DNA]</scope>
    <source>
        <tissue evidence="1">Root</tissue>
    </source>
</reference>
<name>A0A0B2QGX7_GLYSO</name>
<dbReference type="Proteomes" id="UP000053555">
    <property type="component" value="Unassembled WGS sequence"/>
</dbReference>
<dbReference type="SUPFAM" id="SSF49777">
    <property type="entry name" value="PEBP-like"/>
    <property type="match status" value="1"/>
</dbReference>
<accession>A0A0B2QGX7</accession>
<gene>
    <name evidence="1" type="ORF">glysoja_029508</name>
</gene>
<dbReference type="Gene3D" id="3.90.280.10">
    <property type="entry name" value="PEBP-like"/>
    <property type="match status" value="1"/>
</dbReference>
<protein>
    <submittedName>
        <fullName evidence="1">Protein TERMINAL FLOWER 1</fullName>
    </submittedName>
</protein>
<dbReference type="EMBL" id="KN658441">
    <property type="protein sequence ID" value="KHN20495.1"/>
    <property type="molecule type" value="Genomic_DNA"/>
</dbReference>
<evidence type="ECO:0000313" key="1">
    <source>
        <dbReference type="EMBL" id="KHN20495.1"/>
    </source>
</evidence>
<organism evidence="1">
    <name type="scientific">Glycine soja</name>
    <name type="common">Wild soybean</name>
    <dbReference type="NCBI Taxonomy" id="3848"/>
    <lineage>
        <taxon>Eukaryota</taxon>
        <taxon>Viridiplantae</taxon>
        <taxon>Streptophyta</taxon>
        <taxon>Embryophyta</taxon>
        <taxon>Tracheophyta</taxon>
        <taxon>Spermatophyta</taxon>
        <taxon>Magnoliopsida</taxon>
        <taxon>eudicotyledons</taxon>
        <taxon>Gunneridae</taxon>
        <taxon>Pentapetalae</taxon>
        <taxon>rosids</taxon>
        <taxon>fabids</taxon>
        <taxon>Fabales</taxon>
        <taxon>Fabaceae</taxon>
        <taxon>Papilionoideae</taxon>
        <taxon>50 kb inversion clade</taxon>
        <taxon>NPAAA clade</taxon>
        <taxon>indigoferoid/millettioid clade</taxon>
        <taxon>Phaseoleae</taxon>
        <taxon>Glycine</taxon>
        <taxon>Glycine subgen. Soja</taxon>
    </lineage>
</organism>
<proteinExistence type="predicted"/>
<sequence>MARMPLEPLIVGRVIGEVLDSFTTSTKMIVSYNKNQVYNGHELFPSTVNTKPKVEIKGGDMRSFFHCQQSFLGKKRGKT</sequence>
<dbReference type="InterPro" id="IPR036610">
    <property type="entry name" value="PEBP-like_sf"/>
</dbReference>
<dbReference type="AlphaFoldDB" id="A0A0B2QGX7"/>